<name>A0A4U0WQ46_9PEZI</name>
<dbReference type="Pfam" id="PF03169">
    <property type="entry name" value="OPT"/>
    <property type="match status" value="1"/>
</dbReference>
<keyword evidence="5 7" id="KW-1133">Transmembrane helix</keyword>
<feature type="transmembrane region" description="Helical" evidence="7">
    <location>
        <begin position="185"/>
        <end position="206"/>
    </location>
</feature>
<feature type="transmembrane region" description="Helical" evidence="7">
    <location>
        <begin position="430"/>
        <end position="450"/>
    </location>
</feature>
<feature type="transmembrane region" description="Helical" evidence="7">
    <location>
        <begin position="87"/>
        <end position="105"/>
    </location>
</feature>
<proteinExistence type="inferred from homology"/>
<protein>
    <recommendedName>
        <fullName evidence="10">Oligopeptide transporter</fullName>
    </recommendedName>
</protein>
<accession>A0A4U0WQ46</accession>
<dbReference type="InterPro" id="IPR004813">
    <property type="entry name" value="OPT"/>
</dbReference>
<evidence type="ECO:0000256" key="1">
    <source>
        <dbReference type="ARBA" id="ARBA00004141"/>
    </source>
</evidence>
<evidence type="ECO:0000256" key="3">
    <source>
        <dbReference type="ARBA" id="ARBA00022448"/>
    </source>
</evidence>
<evidence type="ECO:0008006" key="10">
    <source>
        <dbReference type="Google" id="ProtNLM"/>
    </source>
</evidence>
<dbReference type="STRING" id="329884.A0A4U0WQ46"/>
<feature type="transmembrane region" description="Helical" evidence="7">
    <location>
        <begin position="312"/>
        <end position="334"/>
    </location>
</feature>
<keyword evidence="9" id="KW-1185">Reference proteome</keyword>
<comment type="similarity">
    <text evidence="2">Belongs to the oligopeptide OPT transporter family.</text>
</comment>
<evidence type="ECO:0000256" key="5">
    <source>
        <dbReference type="ARBA" id="ARBA00022989"/>
    </source>
</evidence>
<dbReference type="PANTHER" id="PTHR31645">
    <property type="entry name" value="OLIGOPEPTIDE TRANSPORTER YGL114W-RELATED"/>
    <property type="match status" value="1"/>
</dbReference>
<feature type="transmembrane region" description="Helical" evidence="7">
    <location>
        <begin position="151"/>
        <end position="173"/>
    </location>
</feature>
<keyword evidence="4 7" id="KW-0812">Transmembrane</keyword>
<gene>
    <name evidence="8" type="ORF">B0A55_10465</name>
</gene>
<keyword evidence="3" id="KW-0813">Transport</keyword>
<evidence type="ECO:0000313" key="9">
    <source>
        <dbReference type="Proteomes" id="UP000309340"/>
    </source>
</evidence>
<comment type="caution">
    <text evidence="8">The sequence shown here is derived from an EMBL/GenBank/DDBJ whole genome shotgun (WGS) entry which is preliminary data.</text>
</comment>
<dbReference type="OrthoDB" id="77405at2759"/>
<feature type="non-terminal residue" evidence="8">
    <location>
        <position position="463"/>
    </location>
</feature>
<keyword evidence="6 7" id="KW-0472">Membrane</keyword>
<dbReference type="GO" id="GO:0035673">
    <property type="term" value="F:oligopeptide transmembrane transporter activity"/>
    <property type="evidence" value="ECO:0007669"/>
    <property type="project" value="InterPro"/>
</dbReference>
<evidence type="ECO:0000256" key="7">
    <source>
        <dbReference type="SAM" id="Phobius"/>
    </source>
</evidence>
<dbReference type="EMBL" id="NAJQ01000911">
    <property type="protein sequence ID" value="TKA63775.1"/>
    <property type="molecule type" value="Genomic_DNA"/>
</dbReference>
<dbReference type="Proteomes" id="UP000309340">
    <property type="component" value="Unassembled WGS sequence"/>
</dbReference>
<evidence type="ECO:0000313" key="8">
    <source>
        <dbReference type="EMBL" id="TKA63775.1"/>
    </source>
</evidence>
<dbReference type="GO" id="GO:0000329">
    <property type="term" value="C:fungal-type vacuole membrane"/>
    <property type="evidence" value="ECO:0007669"/>
    <property type="project" value="TreeGrafter"/>
</dbReference>
<sequence>MSNQGGAMGIGSESVELENLTIKEIEKDDYKISSSEPSSIAEKGDVVDIVQTETNETGAEHDILSHEEQFPIDPDAEIETQQLTFRAVFIGCCLGGVIAASNVYLGLKTGWTFGASLFGSIFGFAILKPLSKTLPTWAGGGYFGPKENVCVQSAATAAGSLGLIFTSGIPAAYQLGLLNTPKEDFGKLCTFTLACAYYGMFFAIPLRKLYILKQKLPFPSAVAAAYTIRSLHTGKNAEANAKKKTNALIIAFCIAITWRCVSEYAPGILWDWHWGWTLYSIGWKQAVKVENWFTPAFVGVGFLAGQNASYSFYGGAIVAWAIIGPSLVSLGLAFGTPVDPIKYPGYINYMSMVLDDPVNKPSPRYWLVWPGTMLLLAGSFAEVASNYKTIYASIVQLFEPLFIRFRKHEAKYDESQLIEEPCPPSEMVPMWMWGGGIIISIIFTCLIMALQFKQNVGVTILAI</sequence>
<evidence type="ECO:0000256" key="6">
    <source>
        <dbReference type="ARBA" id="ARBA00023136"/>
    </source>
</evidence>
<dbReference type="InterPro" id="IPR045035">
    <property type="entry name" value="YSL-like"/>
</dbReference>
<feature type="transmembrane region" description="Helical" evidence="7">
    <location>
        <begin position="111"/>
        <end position="130"/>
    </location>
</feature>
<evidence type="ECO:0000256" key="4">
    <source>
        <dbReference type="ARBA" id="ARBA00022692"/>
    </source>
</evidence>
<organism evidence="8 9">
    <name type="scientific">Friedmanniomyces simplex</name>
    <dbReference type="NCBI Taxonomy" id="329884"/>
    <lineage>
        <taxon>Eukaryota</taxon>
        <taxon>Fungi</taxon>
        <taxon>Dikarya</taxon>
        <taxon>Ascomycota</taxon>
        <taxon>Pezizomycotina</taxon>
        <taxon>Dothideomycetes</taxon>
        <taxon>Dothideomycetidae</taxon>
        <taxon>Mycosphaerellales</taxon>
        <taxon>Teratosphaeriaceae</taxon>
        <taxon>Friedmanniomyces</taxon>
    </lineage>
</organism>
<dbReference type="PANTHER" id="PTHR31645:SF3">
    <property type="entry name" value="OLIGOPEPTIDE TRANSPORTER"/>
    <property type="match status" value="1"/>
</dbReference>
<comment type="subcellular location">
    <subcellularLocation>
        <location evidence="1">Membrane</location>
        <topology evidence="1">Multi-pass membrane protein</topology>
    </subcellularLocation>
</comment>
<reference evidence="8 9" key="1">
    <citation type="submission" date="2017-03" db="EMBL/GenBank/DDBJ databases">
        <title>Genomes of endolithic fungi from Antarctica.</title>
        <authorList>
            <person name="Coleine C."/>
            <person name="Masonjones S."/>
            <person name="Stajich J.E."/>
        </authorList>
    </citation>
    <scope>NUCLEOTIDE SEQUENCE [LARGE SCALE GENOMIC DNA]</scope>
    <source>
        <strain evidence="8 9">CCFEE 5184</strain>
    </source>
</reference>
<evidence type="ECO:0000256" key="2">
    <source>
        <dbReference type="ARBA" id="ARBA00008807"/>
    </source>
</evidence>
<dbReference type="AlphaFoldDB" id="A0A4U0WQ46"/>